<keyword evidence="1" id="KW-1133">Transmembrane helix</keyword>
<feature type="transmembrane region" description="Helical" evidence="1">
    <location>
        <begin position="39"/>
        <end position="58"/>
    </location>
</feature>
<evidence type="ECO:0000313" key="3">
    <source>
        <dbReference type="Proteomes" id="UP001597053"/>
    </source>
</evidence>
<feature type="non-terminal residue" evidence="2">
    <location>
        <position position="107"/>
    </location>
</feature>
<accession>A0ABW3A9E1</accession>
<organism evidence="2 3">
    <name type="scientific">Micromonospora azadirachtae</name>
    <dbReference type="NCBI Taxonomy" id="1970735"/>
    <lineage>
        <taxon>Bacteria</taxon>
        <taxon>Bacillati</taxon>
        <taxon>Actinomycetota</taxon>
        <taxon>Actinomycetes</taxon>
        <taxon>Micromonosporales</taxon>
        <taxon>Micromonosporaceae</taxon>
        <taxon>Micromonospora</taxon>
    </lineage>
</organism>
<feature type="transmembrane region" description="Helical" evidence="1">
    <location>
        <begin position="6"/>
        <end position="27"/>
    </location>
</feature>
<proteinExistence type="predicted"/>
<keyword evidence="1" id="KW-0472">Membrane</keyword>
<keyword evidence="3" id="KW-1185">Reference proteome</keyword>
<evidence type="ECO:0000256" key="1">
    <source>
        <dbReference type="SAM" id="Phobius"/>
    </source>
</evidence>
<dbReference type="Proteomes" id="UP001597053">
    <property type="component" value="Unassembled WGS sequence"/>
</dbReference>
<name>A0ABW3A9E1_9ACTN</name>
<dbReference type="EMBL" id="JBHTHM010002074">
    <property type="protein sequence ID" value="MFD0787540.1"/>
    <property type="molecule type" value="Genomic_DNA"/>
</dbReference>
<gene>
    <name evidence="2" type="ORF">ACFQZ8_26865</name>
</gene>
<comment type="caution">
    <text evidence="2">The sequence shown here is derived from an EMBL/GenBank/DDBJ whole genome shotgun (WGS) entry which is preliminary data.</text>
</comment>
<protein>
    <submittedName>
        <fullName evidence="2">Metallophosphoesterase</fullName>
    </submittedName>
</protein>
<reference evidence="3" key="1">
    <citation type="journal article" date="2019" name="Int. J. Syst. Evol. Microbiol.">
        <title>The Global Catalogue of Microorganisms (GCM) 10K type strain sequencing project: providing services to taxonomists for standard genome sequencing and annotation.</title>
        <authorList>
            <consortium name="The Broad Institute Genomics Platform"/>
            <consortium name="The Broad Institute Genome Sequencing Center for Infectious Disease"/>
            <person name="Wu L."/>
            <person name="Ma J."/>
        </authorList>
    </citation>
    <scope>NUCLEOTIDE SEQUENCE [LARGE SCALE GENOMIC DNA]</scope>
    <source>
        <strain evidence="3">JCM 32148</strain>
    </source>
</reference>
<keyword evidence="1" id="KW-0812">Transmembrane</keyword>
<sequence length="107" mass="11997">MLSALGFVGTLALITGLLHLYLWKRLVRDTTRPGRWRRIGGIVAVVLAVLVPATMAGTRAELYWLAWPGYLWLALMFYLLVLLLALEVPMLVARLALRRRVVAAEPT</sequence>
<evidence type="ECO:0000313" key="2">
    <source>
        <dbReference type="EMBL" id="MFD0787540.1"/>
    </source>
</evidence>
<feature type="transmembrane region" description="Helical" evidence="1">
    <location>
        <begin position="70"/>
        <end position="92"/>
    </location>
</feature>